<dbReference type="AlphaFoldDB" id="A0A218WM34"/>
<protein>
    <submittedName>
        <fullName evidence="2">Uncharacterized protein</fullName>
    </submittedName>
</protein>
<gene>
    <name evidence="2" type="ORF">CDL15_Pgr018964</name>
</gene>
<evidence type="ECO:0000313" key="3">
    <source>
        <dbReference type="Proteomes" id="UP000197138"/>
    </source>
</evidence>
<evidence type="ECO:0000313" key="2">
    <source>
        <dbReference type="EMBL" id="OWM73904.1"/>
    </source>
</evidence>
<organism evidence="2 3">
    <name type="scientific">Punica granatum</name>
    <name type="common">Pomegranate</name>
    <dbReference type="NCBI Taxonomy" id="22663"/>
    <lineage>
        <taxon>Eukaryota</taxon>
        <taxon>Viridiplantae</taxon>
        <taxon>Streptophyta</taxon>
        <taxon>Embryophyta</taxon>
        <taxon>Tracheophyta</taxon>
        <taxon>Spermatophyta</taxon>
        <taxon>Magnoliopsida</taxon>
        <taxon>eudicotyledons</taxon>
        <taxon>Gunneridae</taxon>
        <taxon>Pentapetalae</taxon>
        <taxon>rosids</taxon>
        <taxon>malvids</taxon>
        <taxon>Myrtales</taxon>
        <taxon>Lythraceae</taxon>
        <taxon>Punica</taxon>
    </lineage>
</organism>
<feature type="region of interest" description="Disordered" evidence="1">
    <location>
        <begin position="1"/>
        <end position="36"/>
    </location>
</feature>
<reference evidence="3" key="1">
    <citation type="journal article" date="2017" name="Plant J.">
        <title>The pomegranate (Punica granatum L.) genome and the genomics of punicalagin biosynthesis.</title>
        <authorList>
            <person name="Qin G."/>
            <person name="Xu C."/>
            <person name="Ming R."/>
            <person name="Tang H."/>
            <person name="Guyot R."/>
            <person name="Kramer E.M."/>
            <person name="Hu Y."/>
            <person name="Yi X."/>
            <person name="Qi Y."/>
            <person name="Xu X."/>
            <person name="Gao Z."/>
            <person name="Pan H."/>
            <person name="Jian J."/>
            <person name="Tian Y."/>
            <person name="Yue Z."/>
            <person name="Xu Y."/>
        </authorList>
    </citation>
    <scope>NUCLEOTIDE SEQUENCE [LARGE SCALE GENOMIC DNA]</scope>
    <source>
        <strain evidence="3">cv. Dabenzi</strain>
    </source>
</reference>
<evidence type="ECO:0000256" key="1">
    <source>
        <dbReference type="SAM" id="MobiDB-lite"/>
    </source>
</evidence>
<accession>A0A218WM34</accession>
<proteinExistence type="predicted"/>
<sequence length="72" mass="7441">MPPRKQPTANVKEAPGVESAAALPATVKDPTSGGKADPVIMLSRSVEIMAVDIKQGQHAMDRSMESVAVGIA</sequence>
<name>A0A218WM34_PUNGR</name>
<comment type="caution">
    <text evidence="2">The sequence shown here is derived from an EMBL/GenBank/DDBJ whole genome shotgun (WGS) entry which is preliminary data.</text>
</comment>
<dbReference type="Proteomes" id="UP000197138">
    <property type="component" value="Unassembled WGS sequence"/>
</dbReference>
<dbReference type="EMBL" id="MTKT01003945">
    <property type="protein sequence ID" value="OWM73904.1"/>
    <property type="molecule type" value="Genomic_DNA"/>
</dbReference>